<dbReference type="Gene3D" id="2.20.28.30">
    <property type="entry name" value="RNA polymerase ii, chain L"/>
    <property type="match status" value="1"/>
</dbReference>
<comment type="caution">
    <text evidence="1">The sequence shown here is derived from an EMBL/GenBank/DDBJ whole genome shotgun (WGS) entry which is preliminary data.</text>
</comment>
<evidence type="ECO:0000313" key="1">
    <source>
        <dbReference type="EMBL" id="GEM45899.1"/>
    </source>
</evidence>
<name>A0A511MZC5_DEIC1</name>
<organism evidence="1 2">
    <name type="scientific">Deinococcus cellulosilyticus (strain DSM 18568 / NBRC 106333 / KACC 11606 / 5516J-15)</name>
    <dbReference type="NCBI Taxonomy" id="1223518"/>
    <lineage>
        <taxon>Bacteria</taxon>
        <taxon>Thermotogati</taxon>
        <taxon>Deinococcota</taxon>
        <taxon>Deinococci</taxon>
        <taxon>Deinococcales</taxon>
        <taxon>Deinococcaceae</taxon>
        <taxon>Deinococcus</taxon>
    </lineage>
</organism>
<dbReference type="RefSeq" id="WP_146883598.1">
    <property type="nucleotide sequence ID" value="NZ_BJXB01000005.1"/>
</dbReference>
<sequence length="82" mass="9619">MSIDLSKVEITFTCKKCGKKYTQTFQQLERTTTQKCPHCGDTIQLSPAQVREQRVKAEREVEKKVKEEIQRAFKGLKNFRIK</sequence>
<accession>A0A511MZC5</accession>
<dbReference type="Proteomes" id="UP000321306">
    <property type="component" value="Unassembled WGS sequence"/>
</dbReference>
<reference evidence="1 2" key="1">
    <citation type="submission" date="2019-07" db="EMBL/GenBank/DDBJ databases">
        <title>Whole genome shotgun sequence of Deinococcus cellulosilyticus NBRC 106333.</title>
        <authorList>
            <person name="Hosoyama A."/>
            <person name="Uohara A."/>
            <person name="Ohji S."/>
            <person name="Ichikawa N."/>
        </authorList>
    </citation>
    <scope>NUCLEOTIDE SEQUENCE [LARGE SCALE GENOMIC DNA]</scope>
    <source>
        <strain evidence="1 2">NBRC 106333</strain>
    </source>
</reference>
<evidence type="ECO:0000313" key="2">
    <source>
        <dbReference type="Proteomes" id="UP000321306"/>
    </source>
</evidence>
<dbReference type="EMBL" id="BJXB01000005">
    <property type="protein sequence ID" value="GEM45899.1"/>
    <property type="molecule type" value="Genomic_DNA"/>
</dbReference>
<gene>
    <name evidence="1" type="ORF">DC3_15340</name>
</gene>
<dbReference type="AlphaFoldDB" id="A0A511MZC5"/>
<proteinExistence type="predicted"/>
<protein>
    <submittedName>
        <fullName evidence="1">Uncharacterized protein</fullName>
    </submittedName>
</protein>
<keyword evidence="2" id="KW-1185">Reference proteome</keyword>